<dbReference type="Proteomes" id="UP000249005">
    <property type="component" value="Chromosome 1"/>
</dbReference>
<sequence length="240" mass="26786">MKKTVIVRLFKALLRLFKAICRKLFSRRLIFLYLLVAAICLGLIGYAEREIVGATEAQLYSNVQDIPARNVALVLGAKPNNRYFTRRIDAAAELYHAGKVQWLLVSGDNGKKHYDEPSAMQRALIEKGVPKGAIFCDYAGFSTLDSVVRANKVFGENSFTIVSQRFHNQRALYLAQQYGIDAIAYDAKDLPIGRGKYTQMREKLARVSALLDSRILNRQPKFLGPSVVIGPNTDSGCPSQ</sequence>
<dbReference type="GO" id="GO:0005886">
    <property type="term" value="C:plasma membrane"/>
    <property type="evidence" value="ECO:0007669"/>
    <property type="project" value="TreeGrafter"/>
</dbReference>
<dbReference type="InterPro" id="IPR003848">
    <property type="entry name" value="DUF218"/>
</dbReference>
<name>A0A2X4UWF9_9GAMM</name>
<evidence type="ECO:0000313" key="2">
    <source>
        <dbReference type="EMBL" id="SQI44196.1"/>
    </source>
</evidence>
<proteinExistence type="predicted"/>
<dbReference type="KEGG" id="lri:NCTC12151_03531"/>
<feature type="domain" description="DUF218" evidence="1">
    <location>
        <begin position="71"/>
        <end position="196"/>
    </location>
</feature>
<organism evidence="2 3">
    <name type="scientific">Leminorella richardii</name>
    <dbReference type="NCBI Taxonomy" id="158841"/>
    <lineage>
        <taxon>Bacteria</taxon>
        <taxon>Pseudomonadati</taxon>
        <taxon>Pseudomonadota</taxon>
        <taxon>Gammaproteobacteria</taxon>
        <taxon>Enterobacterales</taxon>
        <taxon>Budviciaceae</taxon>
        <taxon>Leminorella</taxon>
    </lineage>
</organism>
<dbReference type="Pfam" id="PF02698">
    <property type="entry name" value="DUF218"/>
    <property type="match status" value="1"/>
</dbReference>
<dbReference type="EMBL" id="LS483470">
    <property type="protein sequence ID" value="SQI44196.1"/>
    <property type="molecule type" value="Genomic_DNA"/>
</dbReference>
<evidence type="ECO:0000313" key="3">
    <source>
        <dbReference type="Proteomes" id="UP000249005"/>
    </source>
</evidence>
<keyword evidence="3" id="KW-1185">Reference proteome</keyword>
<protein>
    <submittedName>
        <fullName evidence="2">Vancomycin high temperature exclusion protein</fullName>
    </submittedName>
</protein>
<dbReference type="PANTHER" id="PTHR30336:SF6">
    <property type="entry name" value="INTEGRAL MEMBRANE PROTEIN"/>
    <property type="match status" value="1"/>
</dbReference>
<dbReference type="PANTHER" id="PTHR30336">
    <property type="entry name" value="INNER MEMBRANE PROTEIN, PROBABLE PERMEASE"/>
    <property type="match status" value="1"/>
</dbReference>
<reference evidence="2 3" key="1">
    <citation type="submission" date="2018-06" db="EMBL/GenBank/DDBJ databases">
        <authorList>
            <consortium name="Pathogen Informatics"/>
            <person name="Doyle S."/>
        </authorList>
    </citation>
    <scope>NUCLEOTIDE SEQUENCE [LARGE SCALE GENOMIC DNA]</scope>
    <source>
        <strain evidence="2 3">NCTC12151</strain>
    </source>
</reference>
<dbReference type="CDD" id="cd06259">
    <property type="entry name" value="YdcF-like"/>
    <property type="match status" value="1"/>
</dbReference>
<evidence type="ECO:0000259" key="1">
    <source>
        <dbReference type="Pfam" id="PF02698"/>
    </source>
</evidence>
<dbReference type="InterPro" id="IPR051599">
    <property type="entry name" value="Cell_Envelope_Assoc"/>
</dbReference>
<dbReference type="AlphaFoldDB" id="A0A2X4UWF9"/>
<dbReference type="OrthoDB" id="9782395at2"/>
<accession>A0A2X4UWF9</accession>
<gene>
    <name evidence="2" type="ORF">NCTC12151_03531</name>
</gene>